<organism evidence="6">
    <name type="scientific">Candidatus Moduliflexus flocculans</name>
    <dbReference type="NCBI Taxonomy" id="1499966"/>
    <lineage>
        <taxon>Bacteria</taxon>
        <taxon>Candidatus Moduliflexota</taxon>
        <taxon>Candidatus Moduliflexia</taxon>
        <taxon>Candidatus Moduliflexales</taxon>
        <taxon>Candidatus Moduliflexaceae</taxon>
    </lineage>
</organism>
<keyword evidence="4" id="KW-0067">ATP-binding</keyword>
<evidence type="ECO:0000259" key="5">
    <source>
        <dbReference type="PROSITE" id="PS50893"/>
    </source>
</evidence>
<dbReference type="CDD" id="cd10147">
    <property type="entry name" value="Wzt_C-like"/>
    <property type="match status" value="1"/>
</dbReference>
<dbReference type="GO" id="GO:0005524">
    <property type="term" value="F:ATP binding"/>
    <property type="evidence" value="ECO:0007669"/>
    <property type="project" value="UniProtKB-KW"/>
</dbReference>
<gene>
    <name evidence="6" type="ORF">U14_00590</name>
</gene>
<dbReference type="Pfam" id="PF14524">
    <property type="entry name" value="Wzt_C"/>
    <property type="match status" value="1"/>
</dbReference>
<dbReference type="Gene3D" id="2.70.50.60">
    <property type="entry name" value="abc- transporter (atp binding component) like domain"/>
    <property type="match status" value="1"/>
</dbReference>
<evidence type="ECO:0000256" key="3">
    <source>
        <dbReference type="ARBA" id="ARBA00022741"/>
    </source>
</evidence>
<dbReference type="InterPro" id="IPR029439">
    <property type="entry name" value="Wzt_C"/>
</dbReference>
<comment type="similarity">
    <text evidence="1">Belongs to the ABC transporter superfamily.</text>
</comment>
<proteinExistence type="inferred from homology"/>
<dbReference type="InterPro" id="IPR003593">
    <property type="entry name" value="AAA+_ATPase"/>
</dbReference>
<dbReference type="EMBL" id="DF820455">
    <property type="protein sequence ID" value="GAK49368.1"/>
    <property type="molecule type" value="Genomic_DNA"/>
</dbReference>
<dbReference type="Gene3D" id="3.40.50.300">
    <property type="entry name" value="P-loop containing nucleotide triphosphate hydrolases"/>
    <property type="match status" value="1"/>
</dbReference>
<name>A0A0S6VQ82_9BACT</name>
<keyword evidence="2" id="KW-0813">Transport</keyword>
<protein>
    <submittedName>
        <fullName evidence="6">ABC transporter related protein</fullName>
    </submittedName>
</protein>
<dbReference type="InterPro" id="IPR050683">
    <property type="entry name" value="Bact_Polysacc_Export_ATP-bd"/>
</dbReference>
<evidence type="ECO:0000313" key="7">
    <source>
        <dbReference type="Proteomes" id="UP000030700"/>
    </source>
</evidence>
<dbReference type="GO" id="GO:0016887">
    <property type="term" value="F:ATP hydrolysis activity"/>
    <property type="evidence" value="ECO:0007669"/>
    <property type="project" value="InterPro"/>
</dbReference>
<accession>A0A0S6VQ82</accession>
<dbReference type="Pfam" id="PF00005">
    <property type="entry name" value="ABC_tran"/>
    <property type="match status" value="1"/>
</dbReference>
<reference evidence="6" key="1">
    <citation type="journal article" date="2015" name="PeerJ">
        <title>First genomic representation of candidate bacterial phylum KSB3 points to enhanced environmental sensing as a trigger of wastewater bulking.</title>
        <authorList>
            <person name="Sekiguchi Y."/>
            <person name="Ohashi A."/>
            <person name="Parks D.H."/>
            <person name="Yamauchi T."/>
            <person name="Tyson G.W."/>
            <person name="Hugenholtz P."/>
        </authorList>
    </citation>
    <scope>NUCLEOTIDE SEQUENCE [LARGE SCALE GENOMIC DNA]</scope>
</reference>
<evidence type="ECO:0000313" key="6">
    <source>
        <dbReference type="EMBL" id="GAK49368.1"/>
    </source>
</evidence>
<evidence type="ECO:0000256" key="2">
    <source>
        <dbReference type="ARBA" id="ARBA00022448"/>
    </source>
</evidence>
<keyword evidence="3" id="KW-0547">Nucleotide-binding</keyword>
<dbReference type="HOGENOM" id="CLU_000604_101_1_0"/>
<feature type="domain" description="ABC transporter" evidence="5">
    <location>
        <begin position="33"/>
        <end position="252"/>
    </location>
</feature>
<dbReference type="GO" id="GO:0140359">
    <property type="term" value="F:ABC-type transporter activity"/>
    <property type="evidence" value="ECO:0007669"/>
    <property type="project" value="InterPro"/>
</dbReference>
<dbReference type="GO" id="GO:0016020">
    <property type="term" value="C:membrane"/>
    <property type="evidence" value="ECO:0007669"/>
    <property type="project" value="InterPro"/>
</dbReference>
<keyword evidence="7" id="KW-1185">Reference proteome</keyword>
<dbReference type="PROSITE" id="PS50893">
    <property type="entry name" value="ABC_TRANSPORTER_2"/>
    <property type="match status" value="1"/>
</dbReference>
<dbReference type="SMART" id="SM00382">
    <property type="entry name" value="AAA"/>
    <property type="match status" value="1"/>
</dbReference>
<dbReference type="STRING" id="1499966.U14_00590"/>
<sequence length="411" mass="46977">MHAIKVENVSKAFRLKKRYKQSTTLKSALINTLRRQRVAEEERQFWALRGVSFDVPKGTTIGMIGSNGSGKSTLLKLLAGIHRPTSGHVSTNGRISALIELGAGFHPEFTGRENIYVNGIILGLSRKQIQERIDDIIHFSELEEFIDNPVKTYSSGMYMRLAFSIAATVDPDILLIDEILAVGDATFQRKCQNKLNTFKADGKTIVLVTHDLSALERYCDRVIWMDHGQLKAYGDVQSVMQMYLEYVADQQRANLLEEHEHPEQAQESSRKRRWGSREVEINQVEFYNGSPHPTYLFKTGDKMTIEIDYKAYRPVYAPVFGIGIFRDDETFCYGTNTNIEKIHIPRIEGAGKVKFCVDHLDLTEGKYFIDIAVHLEDGTPFDYQTRAYSFEVMSLIKDIGIYRPSHRWEFA</sequence>
<dbReference type="AlphaFoldDB" id="A0A0S6VQ82"/>
<dbReference type="CDD" id="cd03220">
    <property type="entry name" value="ABC_KpsT_Wzt"/>
    <property type="match status" value="1"/>
</dbReference>
<dbReference type="PANTHER" id="PTHR46743">
    <property type="entry name" value="TEICHOIC ACIDS EXPORT ATP-BINDING PROTEIN TAGH"/>
    <property type="match status" value="1"/>
</dbReference>
<dbReference type="InterPro" id="IPR015860">
    <property type="entry name" value="ABC_transpr_TagH-like"/>
</dbReference>
<dbReference type="SUPFAM" id="SSF52540">
    <property type="entry name" value="P-loop containing nucleoside triphosphate hydrolases"/>
    <property type="match status" value="1"/>
</dbReference>
<dbReference type="InterPro" id="IPR027417">
    <property type="entry name" value="P-loop_NTPase"/>
</dbReference>
<dbReference type="Proteomes" id="UP000030700">
    <property type="component" value="Unassembled WGS sequence"/>
</dbReference>
<evidence type="ECO:0000256" key="1">
    <source>
        <dbReference type="ARBA" id="ARBA00005417"/>
    </source>
</evidence>
<dbReference type="PANTHER" id="PTHR46743:SF2">
    <property type="entry name" value="TEICHOIC ACIDS EXPORT ATP-BINDING PROTEIN TAGH"/>
    <property type="match status" value="1"/>
</dbReference>
<evidence type="ECO:0000256" key="4">
    <source>
        <dbReference type="ARBA" id="ARBA00022840"/>
    </source>
</evidence>
<dbReference type="InterPro" id="IPR003439">
    <property type="entry name" value="ABC_transporter-like_ATP-bd"/>
</dbReference>